<name>A0A0T5XD29_9BACT</name>
<dbReference type="InterPro" id="IPR047951">
    <property type="entry name" value="Transpos_ISL3"/>
</dbReference>
<gene>
    <name evidence="4" type="ORF">HMPREF1705_03478</name>
</gene>
<feature type="domain" description="Transposase IS204/IS1001/IS1096/IS1165 zinc-finger" evidence="3">
    <location>
        <begin position="42"/>
        <end position="88"/>
    </location>
</feature>
<organism evidence="4 5">
    <name type="scientific">Acetomicrobium hydrogeniformans ATCC BAA-1850</name>
    <dbReference type="NCBI Taxonomy" id="592015"/>
    <lineage>
        <taxon>Bacteria</taxon>
        <taxon>Thermotogati</taxon>
        <taxon>Synergistota</taxon>
        <taxon>Synergistia</taxon>
        <taxon>Synergistales</taxon>
        <taxon>Acetomicrobiaceae</taxon>
        <taxon>Acetomicrobium</taxon>
    </lineage>
</organism>
<dbReference type="PANTHER" id="PTHR33498">
    <property type="entry name" value="TRANSPOSASE FOR INSERTION SEQUENCE ELEMENT IS1557"/>
    <property type="match status" value="1"/>
</dbReference>
<comment type="caution">
    <text evidence="4">The sequence shown here is derived from an EMBL/GenBank/DDBJ whole genome shotgun (WGS) entry which is preliminary data.</text>
</comment>
<sequence length="255" mass="29832">MAKGHKYNITNLLGLEGLKVLEVVEEEEGFIVIEVQAKKRKAFCPHCGSKHLYKHGHARPRRVLHAFICGKRVYLKIQGLQRWKCRICGRTFTQRLEILRPKSRLTNMAEMWVLWLLKFMSFKEVAKLLRISYGKIKKVLMDFVRMADLPESIIDDLEELHLGIDEHSFSHQDMVIVVTDVKAKRVLGILKDDRLSTLEEFLRKIPSQRVKEVCIDMKEGFRKLAQRLFPKADVVVDHFHIIADEKTDAWMRQEG</sequence>
<keyword evidence="5" id="KW-1185">Reference proteome</keyword>
<accession>A0A0T5XD29</accession>
<dbReference type="eggNOG" id="COG3464">
    <property type="taxonomic scope" value="Bacteria"/>
</dbReference>
<dbReference type="Pfam" id="PF13542">
    <property type="entry name" value="HTH_Tnp_ISL3"/>
    <property type="match status" value="1"/>
</dbReference>
<dbReference type="Proteomes" id="UP000005273">
    <property type="component" value="Unassembled WGS sequence"/>
</dbReference>
<feature type="domain" description="Transposase IS204/IS1001/IS1096/IS1165 DDE" evidence="1">
    <location>
        <begin position="162"/>
        <end position="243"/>
    </location>
</feature>
<dbReference type="Pfam" id="PF01610">
    <property type="entry name" value="DDE_Tnp_ISL3"/>
    <property type="match status" value="1"/>
</dbReference>
<reference evidence="5" key="1">
    <citation type="submission" date="2012-09" db="EMBL/GenBank/DDBJ databases">
        <authorList>
            <person name="Weinstock G."/>
            <person name="Sodergren E."/>
            <person name="Clifton S."/>
            <person name="Fulton L."/>
            <person name="Fulton B."/>
            <person name="Courtney L."/>
            <person name="Fronick C."/>
            <person name="Harrison M."/>
            <person name="Strong C."/>
            <person name="Farmer C."/>
            <person name="Delehaunty K."/>
            <person name="Markovic C."/>
            <person name="Hall O."/>
            <person name="Minx P."/>
            <person name="Tomlinson C."/>
            <person name="Mitreva M."/>
            <person name="Nelson J."/>
            <person name="Hou S."/>
            <person name="Wollam A."/>
            <person name="Pepin K.H."/>
            <person name="Johnson M."/>
            <person name="Bhonagiri V."/>
            <person name="Nash W.E."/>
            <person name="Suruliraj S."/>
            <person name="Warren W."/>
            <person name="Chinwalla A."/>
            <person name="Mardis E.R."/>
            <person name="Wilson R.K."/>
        </authorList>
    </citation>
    <scope>NUCLEOTIDE SEQUENCE [LARGE SCALE GENOMIC DNA]</scope>
    <source>
        <strain evidence="5">OS1</strain>
    </source>
</reference>
<dbReference type="RefSeq" id="WP_009201097.1">
    <property type="nucleotide sequence ID" value="NZ_ACJX03000001.1"/>
</dbReference>
<proteinExistence type="predicted"/>
<evidence type="ECO:0000259" key="2">
    <source>
        <dbReference type="Pfam" id="PF13542"/>
    </source>
</evidence>
<dbReference type="EMBL" id="ACJX03000001">
    <property type="protein sequence ID" value="KRT36209.1"/>
    <property type="molecule type" value="Genomic_DNA"/>
</dbReference>
<evidence type="ECO:0000313" key="5">
    <source>
        <dbReference type="Proteomes" id="UP000005273"/>
    </source>
</evidence>
<dbReference type="AlphaFoldDB" id="A0A0T5XD29"/>
<dbReference type="InterPro" id="IPR029261">
    <property type="entry name" value="Transposase_Znf"/>
</dbReference>
<feature type="domain" description="Transposase IS204/IS1001/IS1096/IS1165 helix-turn-helix" evidence="2">
    <location>
        <begin position="95"/>
        <end position="144"/>
    </location>
</feature>
<evidence type="ECO:0000259" key="1">
    <source>
        <dbReference type="Pfam" id="PF01610"/>
    </source>
</evidence>
<dbReference type="STRING" id="592015.HMPREF1705_03478"/>
<dbReference type="InterPro" id="IPR032877">
    <property type="entry name" value="Transposase_HTH"/>
</dbReference>
<dbReference type="PANTHER" id="PTHR33498:SF1">
    <property type="entry name" value="TRANSPOSASE FOR INSERTION SEQUENCE ELEMENT IS1557"/>
    <property type="match status" value="1"/>
</dbReference>
<protein>
    <submittedName>
        <fullName evidence="4">Transposase</fullName>
    </submittedName>
</protein>
<dbReference type="Pfam" id="PF14690">
    <property type="entry name" value="Zn_ribbon_ISL3"/>
    <property type="match status" value="1"/>
</dbReference>
<dbReference type="InterPro" id="IPR002560">
    <property type="entry name" value="Transposase_DDE"/>
</dbReference>
<evidence type="ECO:0000313" key="4">
    <source>
        <dbReference type="EMBL" id="KRT36209.1"/>
    </source>
</evidence>
<evidence type="ECO:0000259" key="3">
    <source>
        <dbReference type="Pfam" id="PF14690"/>
    </source>
</evidence>